<proteinExistence type="predicted"/>
<comment type="caution">
    <text evidence="2">The sequence shown here is derived from an EMBL/GenBank/DDBJ whole genome shotgun (WGS) entry which is preliminary data.</text>
</comment>
<evidence type="ECO:0000313" key="3">
    <source>
        <dbReference type="Proteomes" id="UP001172155"/>
    </source>
</evidence>
<sequence length="322" mass="34593">MNFLFKFTAIVAIVPAALGHQNNTNQAIVTWFSTSTLLSNLSTWRVVQYGSAPATPIPTVRPNPSPPDETVIIREPTASRNINLTTTLYIAQETLPVKNIIETVTQSVFGLPTTTANGTGTAATWVFPTVATVTFTPTICANASPPGTTITRYTGTYTPFPGQFPSATRTSFPTIVTSYVKLISRTHVFPYTGTTALTTLTTTSTTYLSTITRTTTTTTTAIGWNPIPIFPPGYTITFYSTTITTTTTSWRLASTIIPTTISCSETATVTQDIRCAPSNLISEHTNRAVVIPWIQSACAIAGGKSVPQEITNSCIFNLTNNL</sequence>
<evidence type="ECO:0000256" key="1">
    <source>
        <dbReference type="SAM" id="SignalP"/>
    </source>
</evidence>
<feature type="chain" id="PRO_5041321594" evidence="1">
    <location>
        <begin position="20"/>
        <end position="322"/>
    </location>
</feature>
<keyword evidence="1" id="KW-0732">Signal</keyword>
<dbReference type="Proteomes" id="UP001172155">
    <property type="component" value="Unassembled WGS sequence"/>
</dbReference>
<dbReference type="EMBL" id="JAUKUD010000006">
    <property type="protein sequence ID" value="KAK0740085.1"/>
    <property type="molecule type" value="Genomic_DNA"/>
</dbReference>
<dbReference type="AlphaFoldDB" id="A0AA40BTL4"/>
<evidence type="ECO:0000313" key="2">
    <source>
        <dbReference type="EMBL" id="KAK0740085.1"/>
    </source>
</evidence>
<name>A0AA40BTL4_9PEZI</name>
<accession>A0AA40BTL4</accession>
<keyword evidence="3" id="KW-1185">Reference proteome</keyword>
<reference evidence="2" key="1">
    <citation type="submission" date="2023-06" db="EMBL/GenBank/DDBJ databases">
        <title>Genome-scale phylogeny and comparative genomics of the fungal order Sordariales.</title>
        <authorList>
            <consortium name="Lawrence Berkeley National Laboratory"/>
            <person name="Hensen N."/>
            <person name="Bonometti L."/>
            <person name="Westerberg I."/>
            <person name="Brannstrom I.O."/>
            <person name="Guillou S."/>
            <person name="Cros-Aarteil S."/>
            <person name="Calhoun S."/>
            <person name="Haridas S."/>
            <person name="Kuo A."/>
            <person name="Mondo S."/>
            <person name="Pangilinan J."/>
            <person name="Riley R."/>
            <person name="LaButti K."/>
            <person name="Andreopoulos B."/>
            <person name="Lipzen A."/>
            <person name="Chen C."/>
            <person name="Yanf M."/>
            <person name="Daum C."/>
            <person name="Ng V."/>
            <person name="Clum A."/>
            <person name="Steindorff A."/>
            <person name="Ohm R."/>
            <person name="Martin F."/>
            <person name="Silar P."/>
            <person name="Natvig D."/>
            <person name="Lalanne C."/>
            <person name="Gautier V."/>
            <person name="Ament-velasquez S.L."/>
            <person name="Kruys A."/>
            <person name="Hutchinson M.I."/>
            <person name="Powell A.J."/>
            <person name="Barry K."/>
            <person name="Miller A.N."/>
            <person name="Grigoriev I.V."/>
            <person name="Debuchy R."/>
            <person name="Gladieux P."/>
            <person name="Thoren M.H."/>
            <person name="Johannesson H."/>
        </authorList>
    </citation>
    <scope>NUCLEOTIDE SEQUENCE</scope>
    <source>
        <strain evidence="2">SMH3187-1</strain>
    </source>
</reference>
<gene>
    <name evidence="2" type="ORF">B0T18DRAFT_448812</name>
</gene>
<feature type="signal peptide" evidence="1">
    <location>
        <begin position="1"/>
        <end position="19"/>
    </location>
</feature>
<protein>
    <submittedName>
        <fullName evidence="2">Uncharacterized protein</fullName>
    </submittedName>
</protein>
<organism evidence="2 3">
    <name type="scientific">Schizothecium vesticola</name>
    <dbReference type="NCBI Taxonomy" id="314040"/>
    <lineage>
        <taxon>Eukaryota</taxon>
        <taxon>Fungi</taxon>
        <taxon>Dikarya</taxon>
        <taxon>Ascomycota</taxon>
        <taxon>Pezizomycotina</taxon>
        <taxon>Sordariomycetes</taxon>
        <taxon>Sordariomycetidae</taxon>
        <taxon>Sordariales</taxon>
        <taxon>Schizotheciaceae</taxon>
        <taxon>Schizothecium</taxon>
    </lineage>
</organism>